<protein>
    <recommendedName>
        <fullName evidence="8">HYDIN/VesB/CFA65-like Ig-like domain-containing protein</fullName>
    </recommendedName>
</protein>
<feature type="domain" description="HYDIN/VesB/CFA65-like Ig-like" evidence="8">
    <location>
        <begin position="52"/>
        <end position="135"/>
    </location>
</feature>
<gene>
    <name evidence="9" type="ORF">TrCOL_g3142</name>
</gene>
<feature type="region of interest" description="Disordered" evidence="7">
    <location>
        <begin position="407"/>
        <end position="437"/>
    </location>
</feature>
<feature type="compositionally biased region" description="Acidic residues" evidence="7">
    <location>
        <begin position="1054"/>
        <end position="1066"/>
    </location>
</feature>
<evidence type="ECO:0000256" key="2">
    <source>
        <dbReference type="ARBA" id="ARBA00004496"/>
    </source>
</evidence>
<evidence type="ECO:0000256" key="1">
    <source>
        <dbReference type="ARBA" id="ARBA00004138"/>
    </source>
</evidence>
<keyword evidence="3" id="KW-0963">Cytoplasm</keyword>
<dbReference type="GO" id="GO:0003341">
    <property type="term" value="P:cilium movement"/>
    <property type="evidence" value="ECO:0007669"/>
    <property type="project" value="InterPro"/>
</dbReference>
<dbReference type="InterPro" id="IPR029676">
    <property type="entry name" value="CFAP221"/>
</dbReference>
<proteinExistence type="predicted"/>
<sequence>MPAPPAPTMLSASSPPPSSKFQLTAVPEPISPGAIEKKTYSKLGRVTHFQANPSVVHFGGFQVGETSTVTLRVTNVGPVAKRMHIVPPTTPFYKLRYAKLGVVAPGMSQIIKVDFTPTEWRYYYDCVRINCEGDERDNVSEGDNLLVPLHGYPVINEVIFPTSISFGSCYVSELVVQSHFIECKVPIQFEYEFTVVKQDPCFWVRPLKGVIEPGGKARIDVGFEPGLYGTFEAIIQVNVSQFNFTPFNCTITGSSSPGKHRQRQLTQSAVALSEDYGPTLGAPLAISSALGHTYGTKGSRASAGSVGPELLETYDRGIPKAAPRGKGSGAVNDAGAEWYTSMMIKKNLPRREDPGPAPPLPESEVEGLRFPGDMKGQWGLNYVLTQTAGKLKPKDLKEAIRKQREFRATQKREQEMARARTAGGQGGDGNNDPADSGSFSVQAVLAAEFNNVDTRQIKEMAFLQDIQELDKIEKEREFKSSVTYLGEPLMGDEHLSRIEEGRKDAREDMDFNKRQEERMRSADHFLSPYEVPARYGRAITEVGATEELIKIHNPTFDAYKNDLWGKRKKQLARLVYLLGQWIIRRRVDRRLRAVREKIGDLEKEDVKGLIELDFQQASNNNIGDVKKKKTEAEIEKEKQEKETDEVKRKKKLEESFVVEEQFVVRGTVPMFEEDESIERMPEKILQKPLGFLDLPMSTLRGGVESVEHGYETVAFPQIDLYVPMEEMREMRVGAFEEYGVRPERDVGEEWAKEAVEEDQVNEPEAAASPAKGKSPKKDSPRAESAEGEEDEATEFLNGLLKQSVPLEKTACLPMSMKTVEVPAELNLLRHDNSVRVYAPVDKWAQETDVSWDVRPKFIPRDIPISIGRTYSEKVGSSTIHAHRNINTISTIWRPRRERKPTCLEAMAINTRQSLWECKDMPLLQNGQVEDDEMSDSESEGEVDPVFIPSIKGSRAFFSKDSGEKEETSEVEGEQGEETRETVQVMRDRKMLELARKQREERCRLASRLPDRMKKINEKIKNVKHLMFLQTPFHRLNVQYPALGDEGKPGGNEEGKEEVEAVVEETV</sequence>
<evidence type="ECO:0000256" key="5">
    <source>
        <dbReference type="ARBA" id="ARBA00023273"/>
    </source>
</evidence>
<dbReference type="Pfam" id="PF22544">
    <property type="entry name" value="HYDIN_VesB_CFA65-like_Ig"/>
    <property type="match status" value="2"/>
</dbReference>
<dbReference type="OrthoDB" id="5538672at2759"/>
<feature type="compositionally biased region" description="Basic and acidic residues" evidence="7">
    <location>
        <begin position="775"/>
        <end position="784"/>
    </location>
</feature>
<evidence type="ECO:0000256" key="7">
    <source>
        <dbReference type="SAM" id="MobiDB-lite"/>
    </source>
</evidence>
<feature type="coiled-coil region" evidence="6">
    <location>
        <begin position="584"/>
        <end position="654"/>
    </location>
</feature>
<dbReference type="EMBL" id="BRYA01000231">
    <property type="protein sequence ID" value="GMI44877.1"/>
    <property type="molecule type" value="Genomic_DNA"/>
</dbReference>
<accession>A0A9W7LCQ4</accession>
<feature type="domain" description="HYDIN/VesB/CFA65-like Ig-like" evidence="8">
    <location>
        <begin position="166"/>
        <end position="252"/>
    </location>
</feature>
<organism evidence="9 10">
    <name type="scientific">Triparma columacea</name>
    <dbReference type="NCBI Taxonomy" id="722753"/>
    <lineage>
        <taxon>Eukaryota</taxon>
        <taxon>Sar</taxon>
        <taxon>Stramenopiles</taxon>
        <taxon>Ochrophyta</taxon>
        <taxon>Bolidophyceae</taxon>
        <taxon>Parmales</taxon>
        <taxon>Triparmaceae</taxon>
        <taxon>Triparma</taxon>
    </lineage>
</organism>
<keyword evidence="5" id="KW-0966">Cell projection</keyword>
<feature type="compositionally biased region" description="Low complexity" evidence="7">
    <location>
        <begin position="763"/>
        <end position="772"/>
    </location>
</feature>
<feature type="compositionally biased region" description="Basic and acidic residues" evidence="7">
    <location>
        <begin position="1044"/>
        <end position="1053"/>
    </location>
</feature>
<dbReference type="GO" id="GO:0005737">
    <property type="term" value="C:cytoplasm"/>
    <property type="evidence" value="ECO:0007669"/>
    <property type="project" value="UniProtKB-SubCell"/>
</dbReference>
<evidence type="ECO:0000256" key="4">
    <source>
        <dbReference type="ARBA" id="ARBA00023069"/>
    </source>
</evidence>
<comment type="subcellular location">
    <subcellularLocation>
        <location evidence="1">Cell projection</location>
        <location evidence="1">Cilium</location>
    </subcellularLocation>
    <subcellularLocation>
        <location evidence="2">Cytoplasm</location>
    </subcellularLocation>
</comment>
<evidence type="ECO:0000259" key="8">
    <source>
        <dbReference type="Pfam" id="PF22544"/>
    </source>
</evidence>
<evidence type="ECO:0000256" key="6">
    <source>
        <dbReference type="SAM" id="Coils"/>
    </source>
</evidence>
<dbReference type="Proteomes" id="UP001165065">
    <property type="component" value="Unassembled WGS sequence"/>
</dbReference>
<feature type="region of interest" description="Disordered" evidence="7">
    <location>
        <begin position="1040"/>
        <end position="1066"/>
    </location>
</feature>
<dbReference type="InterPro" id="IPR013783">
    <property type="entry name" value="Ig-like_fold"/>
</dbReference>
<feature type="region of interest" description="Disordered" evidence="7">
    <location>
        <begin position="753"/>
        <end position="793"/>
    </location>
</feature>
<keyword evidence="4" id="KW-0969">Cilium</keyword>
<keyword evidence="10" id="KW-1185">Reference proteome</keyword>
<dbReference type="GO" id="GO:0044458">
    <property type="term" value="P:motile cilium assembly"/>
    <property type="evidence" value="ECO:0007669"/>
    <property type="project" value="TreeGrafter"/>
</dbReference>
<feature type="compositionally biased region" description="Basic and acidic residues" evidence="7">
    <location>
        <begin position="407"/>
        <end position="418"/>
    </location>
</feature>
<evidence type="ECO:0000313" key="10">
    <source>
        <dbReference type="Proteomes" id="UP001165065"/>
    </source>
</evidence>
<keyword evidence="6" id="KW-0175">Coiled coil</keyword>
<comment type="caution">
    <text evidence="9">The sequence shown here is derived from an EMBL/GenBank/DDBJ whole genome shotgun (WGS) entry which is preliminary data.</text>
</comment>
<dbReference type="InterPro" id="IPR053879">
    <property type="entry name" value="HYDIN_VesB_CFA65-like_Ig"/>
</dbReference>
<reference evidence="10" key="1">
    <citation type="journal article" date="2023" name="Commun. Biol.">
        <title>Genome analysis of Parmales, the sister group of diatoms, reveals the evolutionary specialization of diatoms from phago-mixotrophs to photoautotrophs.</title>
        <authorList>
            <person name="Ban H."/>
            <person name="Sato S."/>
            <person name="Yoshikawa S."/>
            <person name="Yamada K."/>
            <person name="Nakamura Y."/>
            <person name="Ichinomiya M."/>
            <person name="Sato N."/>
            <person name="Blanc-Mathieu R."/>
            <person name="Endo H."/>
            <person name="Kuwata A."/>
            <person name="Ogata H."/>
        </authorList>
    </citation>
    <scope>NUCLEOTIDE SEQUENCE [LARGE SCALE GENOMIC DNA]</scope>
</reference>
<evidence type="ECO:0000256" key="3">
    <source>
        <dbReference type="ARBA" id="ARBA00022490"/>
    </source>
</evidence>
<dbReference type="AlphaFoldDB" id="A0A9W7LCQ4"/>
<dbReference type="GO" id="GO:0097729">
    <property type="term" value="C:9+2 motile cilium"/>
    <property type="evidence" value="ECO:0007669"/>
    <property type="project" value="TreeGrafter"/>
</dbReference>
<dbReference type="PANTHER" id="PTHR46500:SF1">
    <property type="entry name" value="CILIA- AND FLAGELLA-ASSOCIATED PROTEIN 221"/>
    <property type="match status" value="1"/>
</dbReference>
<evidence type="ECO:0000313" key="9">
    <source>
        <dbReference type="EMBL" id="GMI44877.1"/>
    </source>
</evidence>
<dbReference type="Gene3D" id="2.60.40.10">
    <property type="entry name" value="Immunoglobulins"/>
    <property type="match status" value="2"/>
</dbReference>
<feature type="region of interest" description="Disordered" evidence="7">
    <location>
        <begin position="1"/>
        <end position="22"/>
    </location>
</feature>
<dbReference type="PANTHER" id="PTHR46500">
    <property type="entry name" value="CILIA- AND FLAGELLA-ASSOCIATED PROTEIN 221"/>
    <property type="match status" value="1"/>
</dbReference>
<name>A0A9W7LCQ4_9STRA</name>
<feature type="region of interest" description="Disordered" evidence="7">
    <location>
        <begin position="957"/>
        <end position="980"/>
    </location>
</feature>